<evidence type="ECO:0000256" key="2">
    <source>
        <dbReference type="ARBA" id="ARBA00022737"/>
    </source>
</evidence>
<dbReference type="PANTHER" id="PTHR24366:SF170">
    <property type="entry name" value="RE50361P"/>
    <property type="match status" value="1"/>
</dbReference>
<dbReference type="Proteomes" id="UP001431783">
    <property type="component" value="Unassembled WGS sequence"/>
</dbReference>
<dbReference type="EMBL" id="JARQZJ010000032">
    <property type="protein sequence ID" value="KAK9874572.1"/>
    <property type="molecule type" value="Genomic_DNA"/>
</dbReference>
<comment type="caution">
    <text evidence="3">The sequence shown here is derived from an EMBL/GenBank/DDBJ whole genome shotgun (WGS) entry which is preliminary data.</text>
</comment>
<dbReference type="Pfam" id="PF13306">
    <property type="entry name" value="LRR_5"/>
    <property type="match status" value="1"/>
</dbReference>
<keyword evidence="1" id="KW-0433">Leucine-rich repeat</keyword>
<dbReference type="InterPro" id="IPR032675">
    <property type="entry name" value="LRR_dom_sf"/>
</dbReference>
<name>A0AAW1TSS7_9CUCU</name>
<evidence type="ECO:0000256" key="1">
    <source>
        <dbReference type="ARBA" id="ARBA00022614"/>
    </source>
</evidence>
<dbReference type="PANTHER" id="PTHR24366">
    <property type="entry name" value="IG(IMMUNOGLOBULIN) AND LRR(LEUCINE RICH REPEAT) DOMAINS"/>
    <property type="match status" value="1"/>
</dbReference>
<protein>
    <submittedName>
        <fullName evidence="3">Uncharacterized protein</fullName>
    </submittedName>
</protein>
<gene>
    <name evidence="3" type="ORF">WA026_005405</name>
</gene>
<evidence type="ECO:0000313" key="4">
    <source>
        <dbReference type="Proteomes" id="UP001431783"/>
    </source>
</evidence>
<sequence>MKNLPVLRLIKLKKNELKTIKVGVFNNLPVSDIDLSENQIAYIDPGAFSDMKNLLNIRMAHNKIKVWNNNWFENTPLLTRVSFQHNLIEELPRKAFKNMGGEKKFGRVPLTINLLFSYNKIGILYADTFQGLEKINNLWLDNNLINELPKGMFDGVAIRNLKLGSNKLNCIDDADSVLKAESNDIDANPFECKCLDEIKKWAENKNKTISMFYADMTCYANRIEIKMKNLEERLRELKKQN</sequence>
<accession>A0AAW1TSS7</accession>
<dbReference type="InterPro" id="IPR003591">
    <property type="entry name" value="Leu-rich_rpt_typical-subtyp"/>
</dbReference>
<dbReference type="Gene3D" id="3.80.10.10">
    <property type="entry name" value="Ribonuclease Inhibitor"/>
    <property type="match status" value="2"/>
</dbReference>
<keyword evidence="4" id="KW-1185">Reference proteome</keyword>
<evidence type="ECO:0000313" key="3">
    <source>
        <dbReference type="EMBL" id="KAK9874572.1"/>
    </source>
</evidence>
<proteinExistence type="predicted"/>
<organism evidence="3 4">
    <name type="scientific">Henosepilachna vigintioctopunctata</name>
    <dbReference type="NCBI Taxonomy" id="420089"/>
    <lineage>
        <taxon>Eukaryota</taxon>
        <taxon>Metazoa</taxon>
        <taxon>Ecdysozoa</taxon>
        <taxon>Arthropoda</taxon>
        <taxon>Hexapoda</taxon>
        <taxon>Insecta</taxon>
        <taxon>Pterygota</taxon>
        <taxon>Neoptera</taxon>
        <taxon>Endopterygota</taxon>
        <taxon>Coleoptera</taxon>
        <taxon>Polyphaga</taxon>
        <taxon>Cucujiformia</taxon>
        <taxon>Coccinelloidea</taxon>
        <taxon>Coccinellidae</taxon>
        <taxon>Epilachninae</taxon>
        <taxon>Epilachnini</taxon>
        <taxon>Henosepilachna</taxon>
    </lineage>
</organism>
<dbReference type="AlphaFoldDB" id="A0AAW1TSS7"/>
<dbReference type="InterPro" id="IPR026906">
    <property type="entry name" value="LRR_5"/>
</dbReference>
<dbReference type="SUPFAM" id="SSF52058">
    <property type="entry name" value="L domain-like"/>
    <property type="match status" value="1"/>
</dbReference>
<dbReference type="SMART" id="SM00369">
    <property type="entry name" value="LRR_TYP"/>
    <property type="match status" value="5"/>
</dbReference>
<keyword evidence="2" id="KW-0677">Repeat</keyword>
<reference evidence="3 4" key="1">
    <citation type="submission" date="2023-03" db="EMBL/GenBank/DDBJ databases">
        <title>Genome insight into feeding habits of ladybird beetles.</title>
        <authorList>
            <person name="Li H.-S."/>
            <person name="Huang Y.-H."/>
            <person name="Pang H."/>
        </authorList>
    </citation>
    <scope>NUCLEOTIDE SEQUENCE [LARGE SCALE GENOMIC DNA]</scope>
    <source>
        <strain evidence="3">SYSU_2023b</strain>
        <tissue evidence="3">Whole body</tissue>
    </source>
</reference>